<name>A0A518G9L3_9BACT</name>
<gene>
    <name evidence="2" type="ORF">Q31a_35860</name>
</gene>
<sequence>MVEGSQEQGNLSPVHDDVANDVGIEIVKSRCCEARNHPSSYHVQRGTSAVTLLGAFVVQVLVQALTGILIMVPRQVRAITYCCASDYEDGSFHPATPPLSRLQSIVALRELLNFGTEGLANQIGPDGKVERAWCVYSLVRSTGICTLSVIAPVAEQFCAVSPS</sequence>
<protein>
    <submittedName>
        <fullName evidence="2">Uncharacterized protein</fullName>
    </submittedName>
</protein>
<evidence type="ECO:0000313" key="2">
    <source>
        <dbReference type="EMBL" id="QDV25263.1"/>
    </source>
</evidence>
<proteinExistence type="predicted"/>
<feature type="transmembrane region" description="Helical" evidence="1">
    <location>
        <begin position="49"/>
        <end position="72"/>
    </location>
</feature>
<reference evidence="2 3" key="1">
    <citation type="submission" date="2019-02" db="EMBL/GenBank/DDBJ databases">
        <title>Deep-cultivation of Planctomycetes and their phenomic and genomic characterization uncovers novel biology.</title>
        <authorList>
            <person name="Wiegand S."/>
            <person name="Jogler M."/>
            <person name="Boedeker C."/>
            <person name="Pinto D."/>
            <person name="Vollmers J."/>
            <person name="Rivas-Marin E."/>
            <person name="Kohn T."/>
            <person name="Peeters S.H."/>
            <person name="Heuer A."/>
            <person name="Rast P."/>
            <person name="Oberbeckmann S."/>
            <person name="Bunk B."/>
            <person name="Jeske O."/>
            <person name="Meyerdierks A."/>
            <person name="Storesund J.E."/>
            <person name="Kallscheuer N."/>
            <person name="Luecker S."/>
            <person name="Lage O.M."/>
            <person name="Pohl T."/>
            <person name="Merkel B.J."/>
            <person name="Hornburger P."/>
            <person name="Mueller R.-W."/>
            <person name="Bruemmer F."/>
            <person name="Labrenz M."/>
            <person name="Spormann A.M."/>
            <person name="Op den Camp H."/>
            <person name="Overmann J."/>
            <person name="Amann R."/>
            <person name="Jetten M.S.M."/>
            <person name="Mascher T."/>
            <person name="Medema M.H."/>
            <person name="Devos D.P."/>
            <person name="Kaster A.-K."/>
            <person name="Ovreas L."/>
            <person name="Rohde M."/>
            <person name="Galperin M.Y."/>
            <person name="Jogler C."/>
        </authorList>
    </citation>
    <scope>NUCLEOTIDE SEQUENCE [LARGE SCALE GENOMIC DNA]</scope>
    <source>
        <strain evidence="2 3">Q31a</strain>
    </source>
</reference>
<evidence type="ECO:0000313" key="3">
    <source>
        <dbReference type="Proteomes" id="UP000318017"/>
    </source>
</evidence>
<dbReference type="EMBL" id="CP036298">
    <property type="protein sequence ID" value="QDV25263.1"/>
    <property type="molecule type" value="Genomic_DNA"/>
</dbReference>
<organism evidence="2 3">
    <name type="scientific">Aureliella helgolandensis</name>
    <dbReference type="NCBI Taxonomy" id="2527968"/>
    <lineage>
        <taxon>Bacteria</taxon>
        <taxon>Pseudomonadati</taxon>
        <taxon>Planctomycetota</taxon>
        <taxon>Planctomycetia</taxon>
        <taxon>Pirellulales</taxon>
        <taxon>Pirellulaceae</taxon>
        <taxon>Aureliella</taxon>
    </lineage>
</organism>
<keyword evidence="1" id="KW-0812">Transmembrane</keyword>
<keyword evidence="1" id="KW-1133">Transmembrane helix</keyword>
<keyword evidence="3" id="KW-1185">Reference proteome</keyword>
<dbReference type="KEGG" id="ahel:Q31a_35860"/>
<dbReference type="Proteomes" id="UP000318017">
    <property type="component" value="Chromosome"/>
</dbReference>
<keyword evidence="1" id="KW-0472">Membrane</keyword>
<dbReference type="AlphaFoldDB" id="A0A518G9L3"/>
<evidence type="ECO:0000256" key="1">
    <source>
        <dbReference type="SAM" id="Phobius"/>
    </source>
</evidence>
<accession>A0A518G9L3</accession>